<sequence>MTCYVATHPRLAGEYGSIMGISIIIFFVLLLHFYAWWLLRQQRRRPVIRRVFREPLHPPDRTTNIPQSHRRDKVAGEAGATTGVRAEVLAATAAASVVVVESEDVAAEVDQEEEKLRQQW</sequence>
<keyword evidence="1" id="KW-1133">Transmembrane helix</keyword>
<keyword evidence="3" id="KW-1185">Reference proteome</keyword>
<feature type="transmembrane region" description="Helical" evidence="1">
    <location>
        <begin position="18"/>
        <end position="39"/>
    </location>
</feature>
<dbReference type="AlphaFoldDB" id="A0AAQ3QI22"/>
<dbReference type="Proteomes" id="UP001327560">
    <property type="component" value="Chromosome 6"/>
</dbReference>
<reference evidence="2 3" key="1">
    <citation type="submission" date="2023-10" db="EMBL/GenBank/DDBJ databases">
        <title>Chromosome-scale genome assembly provides insights into flower coloration mechanisms of Canna indica.</title>
        <authorList>
            <person name="Li C."/>
        </authorList>
    </citation>
    <scope>NUCLEOTIDE SEQUENCE [LARGE SCALE GENOMIC DNA]</scope>
    <source>
        <tissue evidence="2">Flower</tissue>
    </source>
</reference>
<organism evidence="2 3">
    <name type="scientific">Canna indica</name>
    <name type="common">Indian-shot</name>
    <dbReference type="NCBI Taxonomy" id="4628"/>
    <lineage>
        <taxon>Eukaryota</taxon>
        <taxon>Viridiplantae</taxon>
        <taxon>Streptophyta</taxon>
        <taxon>Embryophyta</taxon>
        <taxon>Tracheophyta</taxon>
        <taxon>Spermatophyta</taxon>
        <taxon>Magnoliopsida</taxon>
        <taxon>Liliopsida</taxon>
        <taxon>Zingiberales</taxon>
        <taxon>Cannaceae</taxon>
        <taxon>Canna</taxon>
    </lineage>
</organism>
<dbReference type="EMBL" id="CP136895">
    <property type="protein sequence ID" value="WOL11999.1"/>
    <property type="molecule type" value="Genomic_DNA"/>
</dbReference>
<keyword evidence="1" id="KW-0812">Transmembrane</keyword>
<protein>
    <submittedName>
        <fullName evidence="2">RING-H2 finger protein ATL63-like</fullName>
    </submittedName>
</protein>
<evidence type="ECO:0000313" key="2">
    <source>
        <dbReference type="EMBL" id="WOL11999.1"/>
    </source>
</evidence>
<proteinExistence type="predicted"/>
<name>A0AAQ3QI22_9LILI</name>
<gene>
    <name evidence="2" type="ORF">Cni_G20763</name>
</gene>
<evidence type="ECO:0000313" key="3">
    <source>
        <dbReference type="Proteomes" id="UP001327560"/>
    </source>
</evidence>
<accession>A0AAQ3QI22</accession>
<keyword evidence="1" id="KW-0472">Membrane</keyword>
<evidence type="ECO:0000256" key="1">
    <source>
        <dbReference type="SAM" id="Phobius"/>
    </source>
</evidence>